<dbReference type="GO" id="GO:0051015">
    <property type="term" value="F:actin filament binding"/>
    <property type="evidence" value="ECO:0007669"/>
    <property type="project" value="InterPro"/>
</dbReference>
<keyword evidence="9" id="KW-1185">Reference proteome</keyword>
<dbReference type="GO" id="GO:0005524">
    <property type="term" value="F:ATP binding"/>
    <property type="evidence" value="ECO:0007669"/>
    <property type="project" value="UniProtKB-KW"/>
</dbReference>
<keyword evidence="4" id="KW-0505">Motor protein</keyword>
<protein>
    <recommendedName>
        <fullName evidence="7">Myosin motor domain-containing protein</fullName>
    </recommendedName>
</protein>
<evidence type="ECO:0000256" key="1">
    <source>
        <dbReference type="ARBA" id="ARBA00022741"/>
    </source>
</evidence>
<feature type="domain" description="Myosin motor" evidence="7">
    <location>
        <begin position="96"/>
        <end position="158"/>
    </location>
</feature>
<dbReference type="AlphaFoldDB" id="A0A653BSU6"/>
<evidence type="ECO:0000256" key="6">
    <source>
        <dbReference type="PROSITE-ProRule" id="PRU00782"/>
    </source>
</evidence>
<dbReference type="Gene3D" id="3.40.850.10">
    <property type="entry name" value="Kinesin motor domain"/>
    <property type="match status" value="1"/>
</dbReference>
<dbReference type="GO" id="GO:0030048">
    <property type="term" value="P:actin filament-based movement"/>
    <property type="evidence" value="ECO:0007669"/>
    <property type="project" value="TreeGrafter"/>
</dbReference>
<comment type="caution">
    <text evidence="6">Lacks conserved residue(s) required for the propagation of feature annotation.</text>
</comment>
<comment type="similarity">
    <text evidence="6">Belongs to the TRAFAC class myosin-kinesin ATPase superfamily. Myosin family.</text>
</comment>
<dbReference type="SUPFAM" id="SSF52540">
    <property type="entry name" value="P-loop containing nucleoside triphosphate hydrolases"/>
    <property type="match status" value="1"/>
</dbReference>
<evidence type="ECO:0000313" key="8">
    <source>
        <dbReference type="EMBL" id="VEN38643.1"/>
    </source>
</evidence>
<evidence type="ECO:0000259" key="7">
    <source>
        <dbReference type="PROSITE" id="PS51456"/>
    </source>
</evidence>
<sequence>MQTRSCALRRKLTNVTVVVSNKLIAGVLSKCGKAPLTDKDKMDEIVWARDSSEGFILSRITEILDDGAEVIPLESKYQKRTLPFSDIFRANVEKDRDYDDNCEMMFLNEASLLNNIRTRYYKNKIYTYVANILIAVNPYSEIPSLYSPEMIRNYKGKF</sequence>
<dbReference type="Gene3D" id="2.30.30.360">
    <property type="entry name" value="Myosin S1 fragment, N-terminal"/>
    <property type="match status" value="1"/>
</dbReference>
<keyword evidence="2" id="KW-0067">ATP-binding</keyword>
<dbReference type="GO" id="GO:0000146">
    <property type="term" value="F:microfilament motor activity"/>
    <property type="evidence" value="ECO:0007669"/>
    <property type="project" value="TreeGrafter"/>
</dbReference>
<dbReference type="GO" id="GO:0016459">
    <property type="term" value="C:myosin complex"/>
    <property type="evidence" value="ECO:0007669"/>
    <property type="project" value="UniProtKB-KW"/>
</dbReference>
<evidence type="ECO:0000313" key="9">
    <source>
        <dbReference type="Proteomes" id="UP000410492"/>
    </source>
</evidence>
<accession>A0A653BSU6</accession>
<evidence type="ECO:0000256" key="2">
    <source>
        <dbReference type="ARBA" id="ARBA00022840"/>
    </source>
</evidence>
<dbReference type="GO" id="GO:0005886">
    <property type="term" value="C:plasma membrane"/>
    <property type="evidence" value="ECO:0007669"/>
    <property type="project" value="TreeGrafter"/>
</dbReference>
<keyword evidence="3 6" id="KW-0518">Myosin</keyword>
<name>A0A653BSU6_CALMS</name>
<dbReference type="GO" id="GO:0030139">
    <property type="term" value="C:endocytic vesicle"/>
    <property type="evidence" value="ECO:0007669"/>
    <property type="project" value="TreeGrafter"/>
</dbReference>
<dbReference type="GO" id="GO:0007015">
    <property type="term" value="P:actin filament organization"/>
    <property type="evidence" value="ECO:0007669"/>
    <property type="project" value="TreeGrafter"/>
</dbReference>
<keyword evidence="1" id="KW-0547">Nucleotide-binding</keyword>
<dbReference type="InterPro" id="IPR008989">
    <property type="entry name" value="Myosin_S1_N"/>
</dbReference>
<dbReference type="PANTHER" id="PTHR13140">
    <property type="entry name" value="MYOSIN"/>
    <property type="match status" value="1"/>
</dbReference>
<gene>
    <name evidence="8" type="ORF">CALMAC_LOCUS3464</name>
</gene>
<evidence type="ECO:0000256" key="5">
    <source>
        <dbReference type="ARBA" id="ARBA00023203"/>
    </source>
</evidence>
<evidence type="ECO:0000256" key="3">
    <source>
        <dbReference type="ARBA" id="ARBA00023123"/>
    </source>
</evidence>
<keyword evidence="5 6" id="KW-0009">Actin-binding</keyword>
<dbReference type="InterPro" id="IPR036961">
    <property type="entry name" value="Kinesin_motor_dom_sf"/>
</dbReference>
<dbReference type="InterPro" id="IPR001609">
    <property type="entry name" value="Myosin_head_motor_dom-like"/>
</dbReference>
<dbReference type="Proteomes" id="UP000410492">
    <property type="component" value="Unassembled WGS sequence"/>
</dbReference>
<dbReference type="InterPro" id="IPR027417">
    <property type="entry name" value="P-loop_NTPase"/>
</dbReference>
<dbReference type="OrthoDB" id="6108017at2759"/>
<reference evidence="8 9" key="1">
    <citation type="submission" date="2019-01" db="EMBL/GenBank/DDBJ databases">
        <authorList>
            <person name="Sayadi A."/>
        </authorList>
    </citation>
    <scope>NUCLEOTIDE SEQUENCE [LARGE SCALE GENOMIC DNA]</scope>
</reference>
<dbReference type="EMBL" id="CAACVG010004800">
    <property type="protein sequence ID" value="VEN38643.1"/>
    <property type="molecule type" value="Genomic_DNA"/>
</dbReference>
<dbReference type="PROSITE" id="PS51456">
    <property type="entry name" value="MYOSIN_MOTOR"/>
    <property type="match status" value="1"/>
</dbReference>
<dbReference type="PANTHER" id="PTHR13140:SF745">
    <property type="entry name" value="UNCONVENTIONAL MYOSIN-VI"/>
    <property type="match status" value="1"/>
</dbReference>
<evidence type="ECO:0000256" key="4">
    <source>
        <dbReference type="ARBA" id="ARBA00023175"/>
    </source>
</evidence>
<organism evidence="8 9">
    <name type="scientific">Callosobruchus maculatus</name>
    <name type="common">Southern cowpea weevil</name>
    <name type="synonym">Pulse bruchid</name>
    <dbReference type="NCBI Taxonomy" id="64391"/>
    <lineage>
        <taxon>Eukaryota</taxon>
        <taxon>Metazoa</taxon>
        <taxon>Ecdysozoa</taxon>
        <taxon>Arthropoda</taxon>
        <taxon>Hexapoda</taxon>
        <taxon>Insecta</taxon>
        <taxon>Pterygota</taxon>
        <taxon>Neoptera</taxon>
        <taxon>Endopterygota</taxon>
        <taxon>Coleoptera</taxon>
        <taxon>Polyphaga</taxon>
        <taxon>Cucujiformia</taxon>
        <taxon>Chrysomeloidea</taxon>
        <taxon>Chrysomelidae</taxon>
        <taxon>Bruchinae</taxon>
        <taxon>Bruchini</taxon>
        <taxon>Callosobruchus</taxon>
    </lineage>
</organism>
<dbReference type="Pfam" id="PF00063">
    <property type="entry name" value="Myosin_head"/>
    <property type="match status" value="1"/>
</dbReference>
<proteinExistence type="inferred from homology"/>